<keyword evidence="3 6" id="KW-0732">Signal</keyword>
<dbReference type="Pfam" id="PF07980">
    <property type="entry name" value="SusD_RagB"/>
    <property type="match status" value="1"/>
</dbReference>
<evidence type="ECO:0000256" key="4">
    <source>
        <dbReference type="ARBA" id="ARBA00023136"/>
    </source>
</evidence>
<evidence type="ECO:0000256" key="3">
    <source>
        <dbReference type="ARBA" id="ARBA00022729"/>
    </source>
</evidence>
<dbReference type="PROSITE" id="PS51257">
    <property type="entry name" value="PROKAR_LIPOPROTEIN"/>
    <property type="match status" value="1"/>
</dbReference>
<evidence type="ECO:0000256" key="5">
    <source>
        <dbReference type="ARBA" id="ARBA00023237"/>
    </source>
</evidence>
<evidence type="ECO:0000256" key="2">
    <source>
        <dbReference type="ARBA" id="ARBA00006275"/>
    </source>
</evidence>
<sequence length="561" mass="64991">MKIMKKNILFGVVCVALLTATSCSDFLDVQPEGDARDNAYFLNDQQAIDAVDGLYERFHQEAMYGRELFWEQGAANDIVWGKTRDFPTLATFKYTGDESPLRTVFETMYKVISRSNWVIDQLVDKEKTTALTEIENRSLGEAYFTRGWAHFLMAYRYGTDKQGVPFVRYEDFVNGYDNSIPPQQASVIDNYKLIIEDMENAKKRLPRFEDYDDKDLGRAHQAAAIAFQVKVYAYWAMWDETKWDEVIKLVDELETTYNRGLADTFDELFSSDFSKYWGKEYLWTIPGTGGSTGGGSEFPGVILENKGWGIYNGWGQIKPTYDIYAEMLKDGDGKENDRLKRSILEYGQKFLFFGEEREFYSASDIESGFQINKYMEPFGYANATTEGYVNANGDWPTARVNFPIIRFAEMMLFRAEAYLMKNQPDKAWKDLNRIHVRACGLSLPSPATMEQLYHERRCELAFEFTDHLFDLKRWHHSSNAEIKALAEKELNARPLVRHYKNRGMVDTNGDGKPDAIDYTHKVEFYTDYTDKTSYKDCFIVFPYPSNQIINSNGQLKQNIYE</sequence>
<dbReference type="EMBL" id="QSBD01000006">
    <property type="protein sequence ID" value="RGW98450.1"/>
    <property type="molecule type" value="Genomic_DNA"/>
</dbReference>
<evidence type="ECO:0000313" key="18">
    <source>
        <dbReference type="Proteomes" id="UP000285305"/>
    </source>
</evidence>
<evidence type="ECO:0000313" key="14">
    <source>
        <dbReference type="Proteomes" id="UP000283762"/>
    </source>
</evidence>
<protein>
    <submittedName>
        <fullName evidence="9">RagB/SusD family nutrient uptake outer membrane protein</fullName>
    </submittedName>
</protein>
<evidence type="ECO:0000313" key="9">
    <source>
        <dbReference type="EMBL" id="RGW34579.1"/>
    </source>
</evidence>
<evidence type="ECO:0000259" key="8">
    <source>
        <dbReference type="Pfam" id="PF14322"/>
    </source>
</evidence>
<feature type="signal peptide" evidence="6">
    <location>
        <begin position="1"/>
        <end position="24"/>
    </location>
</feature>
<dbReference type="EMBL" id="QRHJ01000011">
    <property type="protein sequence ID" value="RHF76599.1"/>
    <property type="molecule type" value="Genomic_DNA"/>
</dbReference>
<name>A0A413B7X2_BACSE</name>
<evidence type="ECO:0000259" key="7">
    <source>
        <dbReference type="Pfam" id="PF07980"/>
    </source>
</evidence>
<reference evidence="14 15" key="1">
    <citation type="submission" date="2018-08" db="EMBL/GenBank/DDBJ databases">
        <title>A genome reference for cultivated species of the human gut microbiota.</title>
        <authorList>
            <person name="Zou Y."/>
            <person name="Xue W."/>
            <person name="Luo G."/>
        </authorList>
    </citation>
    <scope>NUCLEOTIDE SEQUENCE [LARGE SCALE GENOMIC DNA]</scope>
    <source>
        <strain evidence="10 16">AF05-4</strain>
        <strain evidence="9 17">AF12-7</strain>
        <strain evidence="13 15">AF35-20</strain>
        <strain evidence="12 14">AM25-16</strain>
        <strain evidence="11 18">AM36-9BH</strain>
    </source>
</reference>
<dbReference type="EMBL" id="QSAF01000006">
    <property type="protein sequence ID" value="RGW34579.1"/>
    <property type="molecule type" value="Genomic_DNA"/>
</dbReference>
<dbReference type="SUPFAM" id="SSF48452">
    <property type="entry name" value="TPR-like"/>
    <property type="match status" value="1"/>
</dbReference>
<keyword evidence="5" id="KW-0998">Cell outer membrane</keyword>
<dbReference type="Proteomes" id="UP000285150">
    <property type="component" value="Unassembled WGS sequence"/>
</dbReference>
<comment type="subcellular location">
    <subcellularLocation>
        <location evidence="1">Cell outer membrane</location>
    </subcellularLocation>
</comment>
<organism evidence="9 17">
    <name type="scientific">Bacteroides stercoris</name>
    <dbReference type="NCBI Taxonomy" id="46506"/>
    <lineage>
        <taxon>Bacteria</taxon>
        <taxon>Pseudomonadati</taxon>
        <taxon>Bacteroidota</taxon>
        <taxon>Bacteroidia</taxon>
        <taxon>Bacteroidales</taxon>
        <taxon>Bacteroidaceae</taxon>
        <taxon>Bacteroides</taxon>
    </lineage>
</organism>
<gene>
    <name evidence="12" type="ORF">DW668_05605</name>
    <name evidence="11" type="ORF">DW853_13730</name>
    <name evidence="10" type="ORF">DWV41_06185</name>
    <name evidence="9" type="ORF">DWV77_07275</name>
    <name evidence="13" type="ORF">DWZ78_08910</name>
</gene>
<dbReference type="Pfam" id="PF14322">
    <property type="entry name" value="SusD-like_3"/>
    <property type="match status" value="1"/>
</dbReference>
<keyword evidence="4" id="KW-0472">Membrane</keyword>
<evidence type="ECO:0000313" key="10">
    <source>
        <dbReference type="EMBL" id="RGW98450.1"/>
    </source>
</evidence>
<evidence type="ECO:0000313" key="11">
    <source>
        <dbReference type="EMBL" id="RHC27376.1"/>
    </source>
</evidence>
<evidence type="ECO:0000256" key="1">
    <source>
        <dbReference type="ARBA" id="ARBA00004442"/>
    </source>
</evidence>
<comment type="caution">
    <text evidence="9">The sequence shown here is derived from an EMBL/GenBank/DDBJ whole genome shotgun (WGS) entry which is preliminary data.</text>
</comment>
<dbReference type="Gene3D" id="1.25.40.390">
    <property type="match status" value="1"/>
</dbReference>
<evidence type="ECO:0000313" key="13">
    <source>
        <dbReference type="EMBL" id="RHM18758.1"/>
    </source>
</evidence>
<feature type="chain" id="PRO_5036103927" evidence="6">
    <location>
        <begin position="25"/>
        <end position="561"/>
    </location>
</feature>
<evidence type="ECO:0000256" key="6">
    <source>
        <dbReference type="SAM" id="SignalP"/>
    </source>
</evidence>
<comment type="similarity">
    <text evidence="2">Belongs to the SusD family.</text>
</comment>
<dbReference type="GO" id="GO:0009279">
    <property type="term" value="C:cell outer membrane"/>
    <property type="evidence" value="ECO:0007669"/>
    <property type="project" value="UniProtKB-SubCell"/>
</dbReference>
<dbReference type="InterPro" id="IPR012944">
    <property type="entry name" value="SusD_RagB_dom"/>
</dbReference>
<evidence type="ECO:0000313" key="15">
    <source>
        <dbReference type="Proteomes" id="UP000284604"/>
    </source>
</evidence>
<accession>A0A413B7X2</accession>
<dbReference type="Proteomes" id="UP000285305">
    <property type="component" value="Unassembled WGS sequence"/>
</dbReference>
<dbReference type="InterPro" id="IPR033985">
    <property type="entry name" value="SusD-like_N"/>
</dbReference>
<evidence type="ECO:0000313" key="16">
    <source>
        <dbReference type="Proteomes" id="UP000284777"/>
    </source>
</evidence>
<proteinExistence type="inferred from homology"/>
<dbReference type="InterPro" id="IPR011990">
    <property type="entry name" value="TPR-like_helical_dom_sf"/>
</dbReference>
<evidence type="ECO:0000313" key="12">
    <source>
        <dbReference type="EMBL" id="RHF76599.1"/>
    </source>
</evidence>
<feature type="domain" description="SusD-like N-terminal" evidence="8">
    <location>
        <begin position="25"/>
        <end position="232"/>
    </location>
</feature>
<feature type="domain" description="RagB/SusD" evidence="7">
    <location>
        <begin position="328"/>
        <end position="559"/>
    </location>
</feature>
<dbReference type="EMBL" id="QRPN01000007">
    <property type="protein sequence ID" value="RHM18758.1"/>
    <property type="molecule type" value="Genomic_DNA"/>
</dbReference>
<dbReference type="Proteomes" id="UP000283762">
    <property type="component" value="Unassembled WGS sequence"/>
</dbReference>
<dbReference type="Proteomes" id="UP000284604">
    <property type="component" value="Unassembled WGS sequence"/>
</dbReference>
<dbReference type="Proteomes" id="UP000284777">
    <property type="component" value="Unassembled WGS sequence"/>
</dbReference>
<evidence type="ECO:0000313" key="17">
    <source>
        <dbReference type="Proteomes" id="UP000285150"/>
    </source>
</evidence>
<dbReference type="EMBL" id="QSHQ01000033">
    <property type="protein sequence ID" value="RHC27376.1"/>
    <property type="molecule type" value="Genomic_DNA"/>
</dbReference>
<dbReference type="AlphaFoldDB" id="A0A413B7X2"/>